<evidence type="ECO:0000256" key="10">
    <source>
        <dbReference type="SAM" id="MobiDB-lite"/>
    </source>
</evidence>
<dbReference type="InterPro" id="IPR006594">
    <property type="entry name" value="LisH"/>
</dbReference>
<feature type="compositionally biased region" description="Basic and acidic residues" evidence="10">
    <location>
        <begin position="1084"/>
        <end position="1094"/>
    </location>
</feature>
<feature type="domain" description="TM2" evidence="11">
    <location>
        <begin position="1965"/>
        <end position="2011"/>
    </location>
</feature>
<evidence type="ECO:0000313" key="13">
    <source>
        <dbReference type="EMBL" id="OWR55484.1"/>
    </source>
</evidence>
<dbReference type="eggNOG" id="ENOG502T42J">
    <property type="taxonomic scope" value="Eukaryota"/>
</dbReference>
<comment type="caution">
    <text evidence="13">The sequence shown here is derived from an EMBL/GenBank/DDBJ whole genome shotgun (WGS) entry which is preliminary data.</text>
</comment>
<name>A0A212FP06_DANPL</name>
<keyword evidence="5" id="KW-0812">Transmembrane</keyword>
<protein>
    <submittedName>
        <fullName evidence="13">WD repeat-containing protein 91</fullName>
    </submittedName>
</protein>
<feature type="compositionally biased region" description="Basic and acidic residues" evidence="10">
    <location>
        <begin position="572"/>
        <end position="595"/>
    </location>
</feature>
<keyword evidence="6" id="KW-0967">Endosome</keyword>
<gene>
    <name evidence="13" type="ORF">KGM_214319</name>
</gene>
<keyword evidence="7" id="KW-1133">Transmembrane helix</keyword>
<feature type="compositionally biased region" description="Low complexity" evidence="10">
    <location>
        <begin position="1116"/>
        <end position="1127"/>
    </location>
</feature>
<sequence length="2028" mass="230376">MAHIQLVDELVREYLIFRGFTSTVKSFDADLKSDKDKGFRVDKIVDQIMHYINVSDLIALKEYWLHLDSLIFSKLEVHVQPAIRKIEYSLYKLYLVTASQSTGGVKNEKVAEFLSKMLPELQGQNEWRDWFMLPYIQKPEENPSFSLYFTRAWQDSVLVSLHNLLATVFQCMPQPTLTSYESDAALVKRLQDEIMTLKGKTQQPSEKTSPIGHQSRISQYSERLSVPLPLVDDFSAIPSEQFDTGIREARGLRGLLRQMGGSPVMARKAGRSQKIKGRKMWMDMASSDVTSRTWQSLKETFLKRILPDINNPYYKLSTHQIASFKNGNDIESRLNNKLEIKSIDIDSSNEEEEKNGKEKLQKNNENIGDKPSGEDLQKLKANTRDSTDTLILENCYETVEDIKGDMLSPNEDEDKKEDTCPKSLRDLITYSEPLTNLLQNTLDDFATDEEESNGEPQMQIVENEEATRRDTTKDDVVNEIHDSDSGKEPNDASKKQESNIENENNMNPKTSEVQPEKDQSTDILTDNHVADKKGEEDATASKALNENNQRKSDVTQNSTTITESIPNNQEAFQKKKDDSPKKDQELSTKQYDNKNNRKRASSQEIQQRKGVKKSHLSLPKQSISDSDAVTKSKDKKKLNPKIIEKNLNQLDEKNESVNNGLALIVEEKDKDTEQTTVNETEGVQEDVEMAQEIDNACQKRVSVYEEVPLYKQGSESLNEKNTKKTKSKSIKDSKLLNDIVILQSHSDSVSDSSRIELTPPKKDKKVVTKTREKVMADVFGYSRGAVHKKSRRTVSYRKHSTSQKAHRISSGSSEWTSDTSSEFISPPRGRKNKQTRKYLKPKSARILSLEEEGGLFVMYGKKIYPVVKDGKIIKNYVTYTPEEEVDHEESFWKLKYVEEKKKADELTKLLKQIKDKRENVVSQVPALNTTENRVSIANQPEVHNAIQDKKSSEPPAVQNKNDTEDKTVKIKFTKNNEEVQLEGHWSHVNPILAQVMQLLQKESNEPKGNVVREDKNASATESRETVEIRNQTNTKPVATKTNATEINIKNNRDISRQSTPVIPVDIEDEVKEKVNQIENEIFKEIEERDQEESSIKTNSSQPEENVTKRRGRPRKSSANASAPVSPNKKLKLNPEVIKEDEQKQDTNESSKDSEPETDTKASEARKRRSPKKSSNEPAKEIRTRQSLSRKSKEIKSPKLNESAQKTRYKFPSPPPTRKTKASKNNKAKVRYLMPEYKVHSSPESRSMWSIDSTQGYQDSDESPLRMLLRRKKRINHSMLSNRGKNIHRYRTNSHPMLTDDITSESSNSCQDQRIKTMTFQNSTISSEAYSSESYRLLMGKNLTQNRKKLNLEKIPESPNLTEQKDLNAQAYGDIIASNVGSQSGNKIEENYKSQAEEYSTSNVSLPTSPVLSIVENISISKDLLSSVDDFPVSDDFPVIDDMQINDQIILNNFIKTEADVSMPLMERECAIETRGQNGMEYHYNLSNVKNTPMSETLINKINTVQIQEPTLTDSINNKLKDLMLESTKKKLKINKDVDLNNNIDNVNMDNKENKKKKTQKRSSTPRKRRSSRRLHLVNNEPCIEEHTESCSYSRKSCPPIVQNVENDLNMDISQKIDSGNIKSRVKKDIIKVKITKPRSSKAKRKGSSDNDPSNANEANVDSESGVFLQCFNDTIDLIHNHSETCLTAHDCMADSVQFVENTESVISVDSKQSDNSSTKNSDDFDGLQYNLFSQDAQDGSELGKEKIVNATAFHTPLSGVSEHNSLITEDLSELSEDKVIKTNKKTQSTRWYLFSEDETTSSNFFDTNQNSTLAIANNDMDLQNKQSKTKDDGKNKIVNFNSNEDYLKNCPIDQENMPECSSLNYPCINCMRDIDCIYGGTYNYTCTVKTKVICNGSKTFNRTAMCRFCYQTEKWEHRCDQKANCNSLASPTKYYLTNCTVSDDVLCMGKRKFLRKIKCSWTSGTKWGTALVLALTLGGFGADRFYLGHWQEGLGKLFSFGGLGVWTLVDALLIGIHHLGPADGSVFI</sequence>
<dbReference type="Gene3D" id="1.10.10.60">
    <property type="entry name" value="Homeodomain-like"/>
    <property type="match status" value="1"/>
</dbReference>
<evidence type="ECO:0000256" key="5">
    <source>
        <dbReference type="ARBA" id="ARBA00022692"/>
    </source>
</evidence>
<evidence type="ECO:0000256" key="1">
    <source>
        <dbReference type="ARBA" id="ARBA00004141"/>
    </source>
</evidence>
<feature type="compositionally biased region" description="Polar residues" evidence="10">
    <location>
        <begin position="499"/>
        <end position="513"/>
    </location>
</feature>
<feature type="region of interest" description="Disordered" evidence="10">
    <location>
        <begin position="447"/>
        <end position="641"/>
    </location>
</feature>
<dbReference type="Proteomes" id="UP000007151">
    <property type="component" value="Unassembled WGS sequence"/>
</dbReference>
<comment type="subcellular location">
    <subcellularLocation>
        <location evidence="2">Early endosome</location>
    </subcellularLocation>
    <subcellularLocation>
        <location evidence="3">Late endosome</location>
    </subcellularLocation>
    <subcellularLocation>
        <location evidence="1">Membrane</location>
        <topology evidence="1">Multi-pass membrane protein</topology>
    </subcellularLocation>
</comment>
<dbReference type="Pfam" id="PF23138">
    <property type="entry name" value="CTLH_Armc9"/>
    <property type="match status" value="1"/>
</dbReference>
<evidence type="ECO:0000313" key="14">
    <source>
        <dbReference type="Proteomes" id="UP000007151"/>
    </source>
</evidence>
<dbReference type="InterPro" id="IPR039724">
    <property type="entry name" value="WDR91"/>
</dbReference>
<feature type="compositionally biased region" description="Basic and acidic residues" evidence="10">
    <location>
        <begin position="354"/>
        <end position="377"/>
    </location>
</feature>
<dbReference type="InParanoid" id="A0A212FP06"/>
<evidence type="ECO:0000259" key="11">
    <source>
        <dbReference type="Pfam" id="PF05154"/>
    </source>
</evidence>
<dbReference type="EMBL" id="AGBW02003976">
    <property type="protein sequence ID" value="OWR55484.1"/>
    <property type="molecule type" value="Genomic_DNA"/>
</dbReference>
<feature type="region of interest" description="Disordered" evidence="10">
    <location>
        <begin position="1633"/>
        <end position="1660"/>
    </location>
</feature>
<dbReference type="PANTHER" id="PTHR13083:SF3">
    <property type="entry name" value="WD REPEAT-CONTAINING PROTEIN 91"/>
    <property type="match status" value="1"/>
</dbReference>
<feature type="region of interest" description="Disordered" evidence="10">
    <location>
        <begin position="1543"/>
        <end position="1580"/>
    </location>
</feature>
<dbReference type="GO" id="GO:0141039">
    <property type="term" value="F:phosphatidylinositol 3-kinase inhibitor activity"/>
    <property type="evidence" value="ECO:0007669"/>
    <property type="project" value="InterPro"/>
</dbReference>
<evidence type="ECO:0000256" key="2">
    <source>
        <dbReference type="ARBA" id="ARBA00004412"/>
    </source>
</evidence>
<feature type="region of interest" description="Disordered" evidence="10">
    <location>
        <begin position="945"/>
        <end position="965"/>
    </location>
</feature>
<evidence type="ECO:0000256" key="7">
    <source>
        <dbReference type="ARBA" id="ARBA00022989"/>
    </source>
</evidence>
<feature type="region of interest" description="Disordered" evidence="10">
    <location>
        <begin position="1003"/>
        <end position="1052"/>
    </location>
</feature>
<proteinExistence type="inferred from homology"/>
<feature type="compositionally biased region" description="Basic and acidic residues" evidence="10">
    <location>
        <begin position="1003"/>
        <end position="1027"/>
    </location>
</feature>
<dbReference type="KEGG" id="dpl:KGM_214319"/>
<feature type="compositionally biased region" description="Basic residues" evidence="10">
    <location>
        <begin position="1633"/>
        <end position="1645"/>
    </location>
</feature>
<feature type="domain" description="ARMC9 CTLH-like" evidence="12">
    <location>
        <begin position="54"/>
        <end position="171"/>
    </location>
</feature>
<feature type="compositionally biased region" description="Polar residues" evidence="10">
    <location>
        <begin position="1095"/>
        <end position="1104"/>
    </location>
</feature>
<feature type="compositionally biased region" description="Basic residues" evidence="10">
    <location>
        <begin position="1553"/>
        <end position="1575"/>
    </location>
</feature>
<dbReference type="GO" id="GO:0031901">
    <property type="term" value="C:early endosome membrane"/>
    <property type="evidence" value="ECO:0007669"/>
    <property type="project" value="TreeGrafter"/>
</dbReference>
<dbReference type="InterPro" id="IPR007829">
    <property type="entry name" value="TM2"/>
</dbReference>
<evidence type="ECO:0000256" key="8">
    <source>
        <dbReference type="ARBA" id="ARBA00023136"/>
    </source>
</evidence>
<keyword evidence="8" id="KW-0472">Membrane</keyword>
<evidence type="ECO:0000256" key="3">
    <source>
        <dbReference type="ARBA" id="ARBA00004603"/>
    </source>
</evidence>
<dbReference type="PROSITE" id="PS50896">
    <property type="entry name" value="LISH"/>
    <property type="match status" value="1"/>
</dbReference>
<feature type="region of interest" description="Disordered" evidence="10">
    <location>
        <begin position="347"/>
        <end position="377"/>
    </location>
</feature>
<feature type="coiled-coil region" evidence="9">
    <location>
        <begin position="896"/>
        <end position="923"/>
    </location>
</feature>
<keyword evidence="9" id="KW-0175">Coiled coil</keyword>
<dbReference type="Pfam" id="PF05154">
    <property type="entry name" value="TM2"/>
    <property type="match status" value="1"/>
</dbReference>
<evidence type="ECO:0000259" key="12">
    <source>
        <dbReference type="Pfam" id="PF23138"/>
    </source>
</evidence>
<feature type="region of interest" description="Disordered" evidence="10">
    <location>
        <begin position="1084"/>
        <end position="1225"/>
    </location>
</feature>
<dbReference type="InterPro" id="IPR056327">
    <property type="entry name" value="ARMC9_CTLH-like_dom"/>
</dbReference>
<dbReference type="GO" id="GO:0045022">
    <property type="term" value="P:early endosome to late endosome transport"/>
    <property type="evidence" value="ECO:0007669"/>
    <property type="project" value="InterPro"/>
</dbReference>
<accession>A0A212FP06</accession>
<dbReference type="GO" id="GO:0051898">
    <property type="term" value="P:negative regulation of phosphatidylinositol 3-kinase/protein kinase B signal transduction"/>
    <property type="evidence" value="ECO:0007669"/>
    <property type="project" value="InterPro"/>
</dbReference>
<keyword evidence="14" id="KW-1185">Reference proteome</keyword>
<feature type="compositionally biased region" description="Polar residues" evidence="10">
    <location>
        <begin position="1028"/>
        <end position="1049"/>
    </location>
</feature>
<comment type="similarity">
    <text evidence="4">Belongs to the WD repeat WDR91 family.</text>
</comment>
<evidence type="ECO:0000256" key="6">
    <source>
        <dbReference type="ARBA" id="ARBA00022753"/>
    </source>
</evidence>
<feature type="region of interest" description="Disordered" evidence="10">
    <location>
        <begin position="790"/>
        <end position="836"/>
    </location>
</feature>
<feature type="compositionally biased region" description="Basic and acidic residues" evidence="10">
    <location>
        <begin position="1136"/>
        <end position="1164"/>
    </location>
</feature>
<feature type="compositionally biased region" description="Polar residues" evidence="10">
    <location>
        <begin position="1649"/>
        <end position="1660"/>
    </location>
</feature>
<feature type="compositionally biased region" description="Polar residues" evidence="10">
    <location>
        <begin position="554"/>
        <end position="571"/>
    </location>
</feature>
<evidence type="ECO:0000256" key="4">
    <source>
        <dbReference type="ARBA" id="ARBA00006128"/>
    </source>
</evidence>
<feature type="compositionally biased region" description="Basic and acidic residues" evidence="10">
    <location>
        <begin position="465"/>
        <end position="498"/>
    </location>
</feature>
<feature type="compositionally biased region" description="Polar residues" evidence="10">
    <location>
        <begin position="619"/>
        <end position="629"/>
    </location>
</feature>
<organism evidence="13 14">
    <name type="scientific">Danaus plexippus plexippus</name>
    <dbReference type="NCBI Taxonomy" id="278856"/>
    <lineage>
        <taxon>Eukaryota</taxon>
        <taxon>Metazoa</taxon>
        <taxon>Ecdysozoa</taxon>
        <taxon>Arthropoda</taxon>
        <taxon>Hexapoda</taxon>
        <taxon>Insecta</taxon>
        <taxon>Pterygota</taxon>
        <taxon>Neoptera</taxon>
        <taxon>Endopterygota</taxon>
        <taxon>Lepidoptera</taxon>
        <taxon>Glossata</taxon>
        <taxon>Ditrysia</taxon>
        <taxon>Papilionoidea</taxon>
        <taxon>Nymphalidae</taxon>
        <taxon>Danainae</taxon>
        <taxon>Danaini</taxon>
        <taxon>Danaina</taxon>
        <taxon>Danaus</taxon>
        <taxon>Danaus</taxon>
    </lineage>
</organism>
<feature type="compositionally biased region" description="Basic residues" evidence="10">
    <location>
        <begin position="790"/>
        <end position="807"/>
    </location>
</feature>
<dbReference type="PANTHER" id="PTHR13083">
    <property type="entry name" value="WD REPEAT-CONTAINING PROTEIN 91"/>
    <property type="match status" value="1"/>
</dbReference>
<feature type="compositionally biased region" description="Low complexity" evidence="10">
    <location>
        <begin position="809"/>
        <end position="822"/>
    </location>
</feature>
<evidence type="ECO:0000256" key="9">
    <source>
        <dbReference type="SAM" id="Coils"/>
    </source>
</evidence>
<feature type="compositionally biased region" description="Basic and acidic residues" evidence="10">
    <location>
        <begin position="1173"/>
        <end position="1183"/>
    </location>
</feature>
<reference evidence="13 14" key="1">
    <citation type="journal article" date="2011" name="Cell">
        <title>The monarch butterfly genome yields insights into long-distance migration.</title>
        <authorList>
            <person name="Zhan S."/>
            <person name="Merlin C."/>
            <person name="Boore J.L."/>
            <person name="Reppert S.M."/>
        </authorList>
    </citation>
    <scope>NUCLEOTIDE SEQUENCE [LARGE SCALE GENOMIC DNA]</scope>
    <source>
        <strain evidence="13">F-2</strain>
    </source>
</reference>
<dbReference type="GO" id="GO:0031902">
    <property type="term" value="C:late endosome membrane"/>
    <property type="evidence" value="ECO:0007669"/>
    <property type="project" value="TreeGrafter"/>
</dbReference>